<accession>A0AAW2YQ56</accession>
<dbReference type="GO" id="GO:0006297">
    <property type="term" value="P:nucleotide-excision repair, DNA gap filling"/>
    <property type="evidence" value="ECO:0007669"/>
    <property type="project" value="TreeGrafter"/>
</dbReference>
<dbReference type="Proteomes" id="UP001431209">
    <property type="component" value="Unassembled WGS sequence"/>
</dbReference>
<dbReference type="Gene3D" id="3.90.1030.20">
    <property type="entry name" value="DNA polymerase delta, p66 (Cdc27) subunit, wHTH domain"/>
    <property type="match status" value="1"/>
</dbReference>
<dbReference type="GO" id="GO:0006271">
    <property type="term" value="P:DNA strand elongation involved in DNA replication"/>
    <property type="evidence" value="ECO:0007669"/>
    <property type="project" value="TreeGrafter"/>
</dbReference>
<feature type="compositionally biased region" description="Basic and acidic residues" evidence="5">
    <location>
        <begin position="157"/>
        <end position="170"/>
    </location>
</feature>
<dbReference type="GO" id="GO:0003887">
    <property type="term" value="F:DNA-directed DNA polymerase activity"/>
    <property type="evidence" value="ECO:0007669"/>
    <property type="project" value="TreeGrafter"/>
</dbReference>
<feature type="compositionally biased region" description="Acidic residues" evidence="5">
    <location>
        <begin position="306"/>
        <end position="318"/>
    </location>
</feature>
<dbReference type="PANTHER" id="PTHR17598:SF13">
    <property type="entry name" value="DNA POLYMERASE DELTA SUBUNIT 3"/>
    <property type="match status" value="1"/>
</dbReference>
<feature type="compositionally biased region" description="Acidic residues" evidence="5">
    <location>
        <begin position="232"/>
        <end position="252"/>
    </location>
</feature>
<dbReference type="PANTHER" id="PTHR17598">
    <property type="entry name" value="DNA POLYMERASE DELTA SUBUNIT 3"/>
    <property type="match status" value="1"/>
</dbReference>
<dbReference type="GO" id="GO:0043625">
    <property type="term" value="C:delta DNA polymerase complex"/>
    <property type="evidence" value="ECO:0007669"/>
    <property type="project" value="InterPro"/>
</dbReference>
<keyword evidence="3" id="KW-0235">DNA replication</keyword>
<dbReference type="InterPro" id="IPR041913">
    <property type="entry name" value="POLD3_sf"/>
</dbReference>
<dbReference type="AlphaFoldDB" id="A0AAW2YQ56"/>
<dbReference type="EMBL" id="JAOPGA020000489">
    <property type="protein sequence ID" value="KAL0478965.1"/>
    <property type="molecule type" value="Genomic_DNA"/>
</dbReference>
<dbReference type="InterPro" id="IPR019038">
    <property type="entry name" value="POLD3"/>
</dbReference>
<evidence type="ECO:0000256" key="1">
    <source>
        <dbReference type="ARBA" id="ARBA00004123"/>
    </source>
</evidence>
<evidence type="ECO:0000313" key="7">
    <source>
        <dbReference type="Proteomes" id="UP001431209"/>
    </source>
</evidence>
<feature type="compositionally biased region" description="Low complexity" evidence="5">
    <location>
        <begin position="343"/>
        <end position="354"/>
    </location>
</feature>
<keyword evidence="4" id="KW-0539">Nucleus</keyword>
<dbReference type="Pfam" id="PF09507">
    <property type="entry name" value="CDC27"/>
    <property type="match status" value="1"/>
</dbReference>
<dbReference type="GO" id="GO:1904161">
    <property type="term" value="P:DNA synthesis involved in UV-damage excision repair"/>
    <property type="evidence" value="ECO:0007669"/>
    <property type="project" value="TreeGrafter"/>
</dbReference>
<comment type="subcellular location">
    <subcellularLocation>
        <location evidence="1">Nucleus</location>
    </subcellularLocation>
</comment>
<keyword evidence="7" id="KW-1185">Reference proteome</keyword>
<organism evidence="6 7">
    <name type="scientific">Acrasis kona</name>
    <dbReference type="NCBI Taxonomy" id="1008807"/>
    <lineage>
        <taxon>Eukaryota</taxon>
        <taxon>Discoba</taxon>
        <taxon>Heterolobosea</taxon>
        <taxon>Tetramitia</taxon>
        <taxon>Eutetramitia</taxon>
        <taxon>Acrasidae</taxon>
        <taxon>Acrasis</taxon>
    </lineage>
</organism>
<feature type="region of interest" description="Disordered" evidence="5">
    <location>
        <begin position="139"/>
        <end position="365"/>
    </location>
</feature>
<protein>
    <recommendedName>
        <fullName evidence="2">DNA polymerase delta subunit 3</fullName>
    </recommendedName>
</protein>
<feature type="compositionally biased region" description="Polar residues" evidence="5">
    <location>
        <begin position="355"/>
        <end position="365"/>
    </location>
</feature>
<sequence>MSNWSVDDYMESIDLEVQEGRHVDFKWVASRFSCPTIVAKKMLYSYATKNKKECSCMYYISGVDKRTKIQTIFIVSDKKRVKVLDELDPVLSQHVYSVSKNKPSTITDIYNADSQAMFVPKDHGAINYYKGEVELRKMSRPASKPISNIPPPTTVKQEAKETNVKKEKAAQKGMASLFSKNATPSTSSTPQKQSSTTNNENDHDTPAKTKKKAAASKPKKSVNKKRKQRDEQESEESDLVMDEEDDAMDEDTPNPSPVKKEKESPQKQSSSSSNTVGVKKEAKTRLVKKQVFTTNEEGYRVASDEWVTEEVPAEEEETPPTPQVKKSTTASTKKTTPPKKKTSSTSANAKATPKQGSITSFFNKK</sequence>
<evidence type="ECO:0000256" key="2">
    <source>
        <dbReference type="ARBA" id="ARBA00017589"/>
    </source>
</evidence>
<feature type="compositionally biased region" description="Low complexity" evidence="5">
    <location>
        <begin position="183"/>
        <end position="197"/>
    </location>
</feature>
<feature type="compositionally biased region" description="Basic residues" evidence="5">
    <location>
        <begin position="208"/>
        <end position="227"/>
    </location>
</feature>
<evidence type="ECO:0000256" key="3">
    <source>
        <dbReference type="ARBA" id="ARBA00022705"/>
    </source>
</evidence>
<gene>
    <name evidence="6" type="ORF">AKO1_007854</name>
</gene>
<name>A0AAW2YQ56_9EUKA</name>
<evidence type="ECO:0000256" key="5">
    <source>
        <dbReference type="SAM" id="MobiDB-lite"/>
    </source>
</evidence>
<evidence type="ECO:0000313" key="6">
    <source>
        <dbReference type="EMBL" id="KAL0478965.1"/>
    </source>
</evidence>
<proteinExistence type="predicted"/>
<reference evidence="6 7" key="1">
    <citation type="submission" date="2024-03" db="EMBL/GenBank/DDBJ databases">
        <title>The Acrasis kona genome and developmental transcriptomes reveal deep origins of eukaryotic multicellular pathways.</title>
        <authorList>
            <person name="Sheikh S."/>
            <person name="Fu C.-J."/>
            <person name="Brown M.W."/>
            <person name="Baldauf S.L."/>
        </authorList>
    </citation>
    <scope>NUCLEOTIDE SEQUENCE [LARGE SCALE GENOMIC DNA]</scope>
    <source>
        <strain evidence="6 7">ATCC MYA-3509</strain>
    </source>
</reference>
<comment type="caution">
    <text evidence="6">The sequence shown here is derived from an EMBL/GenBank/DDBJ whole genome shotgun (WGS) entry which is preliminary data.</text>
</comment>
<evidence type="ECO:0000256" key="4">
    <source>
        <dbReference type="ARBA" id="ARBA00023242"/>
    </source>
</evidence>
<feature type="compositionally biased region" description="Low complexity" evidence="5">
    <location>
        <begin position="323"/>
        <end position="335"/>
    </location>
</feature>